<organism evidence="12 13">
    <name type="scientific">Discina gigas</name>
    <dbReference type="NCBI Taxonomy" id="1032678"/>
    <lineage>
        <taxon>Eukaryota</taxon>
        <taxon>Fungi</taxon>
        <taxon>Dikarya</taxon>
        <taxon>Ascomycota</taxon>
        <taxon>Pezizomycotina</taxon>
        <taxon>Pezizomycetes</taxon>
        <taxon>Pezizales</taxon>
        <taxon>Discinaceae</taxon>
        <taxon>Discina</taxon>
    </lineage>
</organism>
<comment type="similarity">
    <text evidence="2 11">Belongs to the ATPase e subunit family.</text>
</comment>
<evidence type="ECO:0000256" key="11">
    <source>
        <dbReference type="RuleBase" id="RU367005"/>
    </source>
</evidence>
<comment type="caution">
    <text evidence="12">The sequence shown here is derived from an EMBL/GenBank/DDBJ whole genome shotgun (WGS) entry which is preliminary data.</text>
</comment>
<sequence length="97" mass="10747">MVLSSQTVNVFRYTALGVGVLYGFNHQRKLSAQAKIRRAENEYHHKETLITQAKAAWAEKKAPKPSSGGLITDPDDARFNLEALLQHLAADDKKASL</sequence>
<keyword evidence="13" id="KW-1185">Reference proteome</keyword>
<dbReference type="EMBL" id="JBBBZM010000004">
    <property type="protein sequence ID" value="KAL0640350.1"/>
    <property type="molecule type" value="Genomic_DNA"/>
</dbReference>
<protein>
    <recommendedName>
        <fullName evidence="11">ATP synthase F(0) complex subunit e, mitochondrial</fullName>
    </recommendedName>
</protein>
<dbReference type="InterPro" id="IPR008386">
    <property type="entry name" value="ATP_synth_F0_esu_mt"/>
</dbReference>
<evidence type="ECO:0000256" key="9">
    <source>
        <dbReference type="ARBA" id="ARBA00023136"/>
    </source>
</evidence>
<comment type="subunit">
    <text evidence="11">F-type ATPases have 2 components, CF(1) - the catalytic core - and CF(0) - the membrane proton channel. CF(1) and CF(0) have multiple subunits.</text>
</comment>
<evidence type="ECO:0000256" key="2">
    <source>
        <dbReference type="ARBA" id="ARBA00007333"/>
    </source>
</evidence>
<accession>A0ABR3GWR9</accession>
<evidence type="ECO:0000256" key="6">
    <source>
        <dbReference type="ARBA" id="ARBA00022792"/>
    </source>
</evidence>
<keyword evidence="6 11" id="KW-0999">Mitochondrion inner membrane</keyword>
<dbReference type="Proteomes" id="UP001447188">
    <property type="component" value="Unassembled WGS sequence"/>
</dbReference>
<reference evidence="12 13" key="1">
    <citation type="submission" date="2024-02" db="EMBL/GenBank/DDBJ databases">
        <title>Discinaceae phylogenomics.</title>
        <authorList>
            <person name="Dirks A.C."/>
            <person name="James T.Y."/>
        </authorList>
    </citation>
    <scope>NUCLEOTIDE SEQUENCE [LARGE SCALE GENOMIC DNA]</scope>
    <source>
        <strain evidence="12 13">ACD0624</strain>
    </source>
</reference>
<proteinExistence type="inferred from homology"/>
<evidence type="ECO:0000313" key="12">
    <source>
        <dbReference type="EMBL" id="KAL0640350.1"/>
    </source>
</evidence>
<evidence type="ECO:0000256" key="10">
    <source>
        <dbReference type="ARBA" id="ARBA00023310"/>
    </source>
</evidence>
<keyword evidence="5 11" id="KW-0375">Hydrogen ion transport</keyword>
<evidence type="ECO:0000256" key="7">
    <source>
        <dbReference type="ARBA" id="ARBA00023065"/>
    </source>
</evidence>
<comment type="function">
    <text evidence="11">Subunit e, of the mitochondrial membrane ATP synthase complex (F(1)F(0) ATP synthase or Complex V) that produces ATP from ADP in the presence of a proton gradient across the membrane which is generated by electron transport complexes of the respiratory chain. ATP synthase complex consist of a soluble F(1) head domain - the catalytic core - and a membrane F(1) domain - the membrane proton channel. These two domains are linked by a central stalk rotating inside the F(1) region and a stationary peripheral stalk. During catalysis, ATP synthesis in the catalytic domain of F(1) is coupled via a rotary mechanism of the central stalk subunits to proton translocation. In vivo, can only synthesize ATP although its ATP hydrolase activity can be activated artificially in vitro. Part of the complex F(0) domain.</text>
</comment>
<keyword evidence="10 11" id="KW-0066">ATP synthesis</keyword>
<keyword evidence="8 11" id="KW-0496">Mitochondrion</keyword>
<evidence type="ECO:0000256" key="5">
    <source>
        <dbReference type="ARBA" id="ARBA00022781"/>
    </source>
</evidence>
<comment type="subcellular location">
    <subcellularLocation>
        <location evidence="1 11">Mitochondrion inner membrane</location>
    </subcellularLocation>
</comment>
<keyword evidence="9" id="KW-0472">Membrane</keyword>
<dbReference type="Pfam" id="PF05680">
    <property type="entry name" value="ATP-synt_E"/>
    <property type="match status" value="1"/>
</dbReference>
<keyword evidence="3 11" id="KW-0813">Transport</keyword>
<evidence type="ECO:0000256" key="8">
    <source>
        <dbReference type="ARBA" id="ARBA00023128"/>
    </source>
</evidence>
<evidence type="ECO:0000313" key="13">
    <source>
        <dbReference type="Proteomes" id="UP001447188"/>
    </source>
</evidence>
<evidence type="ECO:0000256" key="3">
    <source>
        <dbReference type="ARBA" id="ARBA00022448"/>
    </source>
</evidence>
<gene>
    <name evidence="12" type="primary">TIM11</name>
    <name evidence="12" type="ORF">Q9L58_000631</name>
</gene>
<name>A0ABR3GWR9_9PEZI</name>
<keyword evidence="7 11" id="KW-0406">Ion transport</keyword>
<keyword evidence="4 11" id="KW-0138">CF(0)</keyword>
<evidence type="ECO:0000256" key="1">
    <source>
        <dbReference type="ARBA" id="ARBA00004273"/>
    </source>
</evidence>
<evidence type="ECO:0000256" key="4">
    <source>
        <dbReference type="ARBA" id="ARBA00022547"/>
    </source>
</evidence>